<accession>A0A5C3KLZ5</accession>
<evidence type="ECO:0000313" key="3">
    <source>
        <dbReference type="Proteomes" id="UP000307440"/>
    </source>
</evidence>
<dbReference type="AlphaFoldDB" id="A0A5C3KLZ5"/>
<gene>
    <name evidence="2" type="ORF">FA15DRAFT_567465</name>
</gene>
<reference evidence="2 3" key="1">
    <citation type="journal article" date="2019" name="Nat. Ecol. Evol.">
        <title>Megaphylogeny resolves global patterns of mushroom evolution.</title>
        <authorList>
            <person name="Varga T."/>
            <person name="Krizsan K."/>
            <person name="Foldi C."/>
            <person name="Dima B."/>
            <person name="Sanchez-Garcia M."/>
            <person name="Sanchez-Ramirez S."/>
            <person name="Szollosi G.J."/>
            <person name="Szarkandi J.G."/>
            <person name="Papp V."/>
            <person name="Albert L."/>
            <person name="Andreopoulos W."/>
            <person name="Angelini C."/>
            <person name="Antonin V."/>
            <person name="Barry K.W."/>
            <person name="Bougher N.L."/>
            <person name="Buchanan P."/>
            <person name="Buyck B."/>
            <person name="Bense V."/>
            <person name="Catcheside P."/>
            <person name="Chovatia M."/>
            <person name="Cooper J."/>
            <person name="Damon W."/>
            <person name="Desjardin D."/>
            <person name="Finy P."/>
            <person name="Geml J."/>
            <person name="Haridas S."/>
            <person name="Hughes K."/>
            <person name="Justo A."/>
            <person name="Karasinski D."/>
            <person name="Kautmanova I."/>
            <person name="Kiss B."/>
            <person name="Kocsube S."/>
            <person name="Kotiranta H."/>
            <person name="LaButti K.M."/>
            <person name="Lechner B.E."/>
            <person name="Liimatainen K."/>
            <person name="Lipzen A."/>
            <person name="Lukacs Z."/>
            <person name="Mihaltcheva S."/>
            <person name="Morgado L.N."/>
            <person name="Niskanen T."/>
            <person name="Noordeloos M.E."/>
            <person name="Ohm R.A."/>
            <person name="Ortiz-Santana B."/>
            <person name="Ovrebo C."/>
            <person name="Racz N."/>
            <person name="Riley R."/>
            <person name="Savchenko A."/>
            <person name="Shiryaev A."/>
            <person name="Soop K."/>
            <person name="Spirin V."/>
            <person name="Szebenyi C."/>
            <person name="Tomsovsky M."/>
            <person name="Tulloss R.E."/>
            <person name="Uehling J."/>
            <person name="Grigoriev I.V."/>
            <person name="Vagvolgyi C."/>
            <person name="Papp T."/>
            <person name="Martin F.M."/>
            <person name="Miettinen O."/>
            <person name="Hibbett D.S."/>
            <person name="Nagy L.G."/>
        </authorList>
    </citation>
    <scope>NUCLEOTIDE SEQUENCE [LARGE SCALE GENOMIC DNA]</scope>
    <source>
        <strain evidence="2 3">CBS 121175</strain>
    </source>
</reference>
<evidence type="ECO:0000256" key="1">
    <source>
        <dbReference type="SAM" id="MobiDB-lite"/>
    </source>
</evidence>
<feature type="non-terminal residue" evidence="2">
    <location>
        <position position="354"/>
    </location>
</feature>
<protein>
    <submittedName>
        <fullName evidence="2">Uncharacterized protein</fullName>
    </submittedName>
</protein>
<feature type="non-terminal residue" evidence="2">
    <location>
        <position position="1"/>
    </location>
</feature>
<feature type="region of interest" description="Disordered" evidence="1">
    <location>
        <begin position="117"/>
        <end position="137"/>
    </location>
</feature>
<sequence>LEPDELWKSEMKKRIDANLEELLKDARLTYEQKVDATGPREEERRGELYYDYLQAVQDLRSWARDEYAGALERERKEIEWCRESGAEVPVGFVDEAQKEEQYLMLDAFRRMTEARLGGSRPETDESGVSSAESSVIFTPPQRSESVLSSAESSIIFTPERSVIDEEIRLKAEKHAEQQEEFRRRAEGIKKSVMQRKPTSFSSFSASSFAASATSSQSATPTPTPPVSQMSQEDMMRIFIFHDQQWMRITQLSAFPVLHFGDFPWPLLSFGAPRGVGELGVEGVEGYMFGAFGICREDLQKTKERVREHMKKWSCSERFENVFLKRVPEEGGEREMVRKGAALVVAHLNEILGRF</sequence>
<name>A0A5C3KLZ5_COPMA</name>
<proteinExistence type="predicted"/>
<dbReference type="EMBL" id="ML210275">
    <property type="protein sequence ID" value="TFK21202.1"/>
    <property type="molecule type" value="Genomic_DNA"/>
</dbReference>
<evidence type="ECO:0000313" key="2">
    <source>
        <dbReference type="EMBL" id="TFK21202.1"/>
    </source>
</evidence>
<dbReference type="OrthoDB" id="412109at2759"/>
<feature type="compositionally biased region" description="Polar residues" evidence="1">
    <location>
        <begin position="126"/>
        <end position="137"/>
    </location>
</feature>
<keyword evidence="3" id="KW-1185">Reference proteome</keyword>
<organism evidence="2 3">
    <name type="scientific">Coprinopsis marcescibilis</name>
    <name type="common">Agaric fungus</name>
    <name type="synonym">Psathyrella marcescibilis</name>
    <dbReference type="NCBI Taxonomy" id="230819"/>
    <lineage>
        <taxon>Eukaryota</taxon>
        <taxon>Fungi</taxon>
        <taxon>Dikarya</taxon>
        <taxon>Basidiomycota</taxon>
        <taxon>Agaricomycotina</taxon>
        <taxon>Agaricomycetes</taxon>
        <taxon>Agaricomycetidae</taxon>
        <taxon>Agaricales</taxon>
        <taxon>Agaricineae</taxon>
        <taxon>Psathyrellaceae</taxon>
        <taxon>Coprinopsis</taxon>
    </lineage>
</organism>
<dbReference type="Proteomes" id="UP000307440">
    <property type="component" value="Unassembled WGS sequence"/>
</dbReference>